<protein>
    <submittedName>
        <fullName evidence="1">Uncharacterized protein</fullName>
    </submittedName>
</protein>
<organism evidence="1">
    <name type="scientific">viral metagenome</name>
    <dbReference type="NCBI Taxonomy" id="1070528"/>
    <lineage>
        <taxon>unclassified sequences</taxon>
        <taxon>metagenomes</taxon>
        <taxon>organismal metagenomes</taxon>
    </lineage>
</organism>
<proteinExistence type="predicted"/>
<dbReference type="SUPFAM" id="SSF109604">
    <property type="entry name" value="HD-domain/PDEase-like"/>
    <property type="match status" value="1"/>
</dbReference>
<sequence>MSYINTAFRLVMELSRQYNIDESHALKHSMEVYGYAKKIMKTELAANPWLAEQENVIYLAAILHDMCDHKYTMATDGVVIMSQRFADEPGFEMVIQIITTMSYSTVKKNGYPDLGTYQMAYHIVREADLLAAYDIDRCIMYSMYMRDVDYDEALRIAIELFDVRVLKYRSDGLFLSEYASWESAILHANAVKKIAVLLA</sequence>
<dbReference type="EMBL" id="MN739084">
    <property type="protein sequence ID" value="QHS87645.1"/>
    <property type="molecule type" value="Genomic_DNA"/>
</dbReference>
<evidence type="ECO:0000313" key="1">
    <source>
        <dbReference type="EMBL" id="QHS87645.1"/>
    </source>
</evidence>
<reference evidence="1" key="1">
    <citation type="journal article" date="2020" name="Nature">
        <title>Giant virus diversity and host interactions through global metagenomics.</title>
        <authorList>
            <person name="Schulz F."/>
            <person name="Roux S."/>
            <person name="Paez-Espino D."/>
            <person name="Jungbluth S."/>
            <person name="Walsh D.A."/>
            <person name="Denef V.J."/>
            <person name="McMahon K.D."/>
            <person name="Konstantinidis K.T."/>
            <person name="Eloe-Fadrosh E.A."/>
            <person name="Kyrpides N.C."/>
            <person name="Woyke T."/>
        </authorList>
    </citation>
    <scope>NUCLEOTIDE SEQUENCE</scope>
    <source>
        <strain evidence="1">GVMAG-M-3300010157-4</strain>
    </source>
</reference>
<name>A0A6C0B5X9_9ZZZZ</name>
<dbReference type="AlphaFoldDB" id="A0A6C0B5X9"/>
<dbReference type="Gene3D" id="1.10.3210.10">
    <property type="entry name" value="Hypothetical protein af1432"/>
    <property type="match status" value="1"/>
</dbReference>
<dbReference type="PANTHER" id="PTHR33594:SF1">
    <property type="entry name" value="HD_PDEASE DOMAIN-CONTAINING PROTEIN"/>
    <property type="match status" value="1"/>
</dbReference>
<accession>A0A6C0B5X9</accession>
<dbReference type="PANTHER" id="PTHR33594">
    <property type="entry name" value="SUPERFAMILY HYDROLASE, PUTATIVE (AFU_ORTHOLOGUE AFUA_1G03035)-RELATED"/>
    <property type="match status" value="1"/>
</dbReference>